<dbReference type="EMBL" id="CP063367">
    <property type="protein sequence ID" value="QUM70328.1"/>
    <property type="molecule type" value="Genomic_DNA"/>
</dbReference>
<reference evidence="2" key="1">
    <citation type="journal article" date="2021" name="Front. Microbiol.">
        <title>Presence and Characterization of a Novel cfr-Carrying Tn558 Transposon Derivative in Staphylococcus delphini Isolated From Retail Food.</title>
        <authorList>
            <person name="Zhang F."/>
            <person name="Wu S."/>
            <person name="Huang J."/>
            <person name="Yang R."/>
            <person name="Zhang J."/>
            <person name="Lei T."/>
            <person name="Dai J."/>
            <person name="Ding Y."/>
            <person name="Xue L."/>
            <person name="Wang J."/>
            <person name="Chen M."/>
            <person name="Wu Q."/>
        </authorList>
    </citation>
    <scope>NUCLEOTIDE SEQUENCE</scope>
    <source>
        <strain evidence="2">2794-1</strain>
    </source>
</reference>
<protein>
    <recommendedName>
        <fullName evidence="4">Phage protein, HK97 gp10 family</fullName>
    </recommendedName>
</protein>
<evidence type="ECO:0000313" key="3">
    <source>
        <dbReference type="Proteomes" id="UP000675994"/>
    </source>
</evidence>
<evidence type="ECO:0000256" key="1">
    <source>
        <dbReference type="SAM" id="Coils"/>
    </source>
</evidence>
<accession>A0AAQ0D8B9</accession>
<dbReference type="Proteomes" id="UP000675994">
    <property type="component" value="Chromosome"/>
</dbReference>
<dbReference type="RefSeq" id="WP_212575367.1">
    <property type="nucleotide sequence ID" value="NZ_CP063367.1"/>
</dbReference>
<sequence length="133" mass="15135">MANRVNVELKSLKELERELESLYGKAKMKRIVDEALIIGGNVIVQKIKSNFESFKDTGASKAEVKLSKPFTLNGVRTIKIHWKGPKERYRIIHLNEFGTIKNPNPRGKGAVERALRSGQEAYFQAVKQRLKRG</sequence>
<organism evidence="2 3">
    <name type="scientific">Staphylococcus delphini</name>
    <dbReference type="NCBI Taxonomy" id="53344"/>
    <lineage>
        <taxon>Bacteria</taxon>
        <taxon>Bacillati</taxon>
        <taxon>Bacillota</taxon>
        <taxon>Bacilli</taxon>
        <taxon>Bacillales</taxon>
        <taxon>Staphylococcaceae</taxon>
        <taxon>Staphylococcus</taxon>
        <taxon>Staphylococcus intermedius group</taxon>
    </lineage>
</organism>
<dbReference type="AlphaFoldDB" id="A0AAQ0D8B9"/>
<keyword evidence="1" id="KW-0175">Coiled coil</keyword>
<evidence type="ECO:0000313" key="2">
    <source>
        <dbReference type="EMBL" id="QUM70328.1"/>
    </source>
</evidence>
<gene>
    <name evidence="2" type="ORF">IPU22_05310</name>
</gene>
<name>A0AAQ0D8B9_9STAP</name>
<feature type="coiled-coil region" evidence="1">
    <location>
        <begin position="2"/>
        <end position="32"/>
    </location>
</feature>
<proteinExistence type="predicted"/>
<evidence type="ECO:0008006" key="4">
    <source>
        <dbReference type="Google" id="ProtNLM"/>
    </source>
</evidence>